<evidence type="ECO:0000256" key="6">
    <source>
        <dbReference type="ARBA" id="ARBA00022741"/>
    </source>
</evidence>
<dbReference type="Proteomes" id="UP000030351">
    <property type="component" value="Unassembled WGS sequence"/>
</dbReference>
<dbReference type="Gene3D" id="3.40.50.300">
    <property type="entry name" value="P-loop containing nucleotide triphosphate hydrolases"/>
    <property type="match status" value="1"/>
</dbReference>
<proteinExistence type="inferred from homology"/>
<evidence type="ECO:0000256" key="5">
    <source>
        <dbReference type="ARBA" id="ARBA00022496"/>
    </source>
</evidence>
<dbReference type="PROSITE" id="PS50893">
    <property type="entry name" value="ABC_TRANSPORTER_2"/>
    <property type="match status" value="1"/>
</dbReference>
<evidence type="ECO:0000256" key="4">
    <source>
        <dbReference type="ARBA" id="ARBA00022475"/>
    </source>
</evidence>
<keyword evidence="9" id="KW-0406">Ion transport</keyword>
<evidence type="ECO:0000256" key="9">
    <source>
        <dbReference type="ARBA" id="ARBA00023065"/>
    </source>
</evidence>
<dbReference type="GO" id="GO:0005524">
    <property type="term" value="F:ATP binding"/>
    <property type="evidence" value="ECO:0007669"/>
    <property type="project" value="UniProtKB-KW"/>
</dbReference>
<keyword evidence="4" id="KW-1003">Cell membrane</keyword>
<evidence type="ECO:0000313" key="12">
    <source>
        <dbReference type="EMBL" id="KGT95012.1"/>
    </source>
</evidence>
<evidence type="ECO:0000256" key="3">
    <source>
        <dbReference type="ARBA" id="ARBA00022448"/>
    </source>
</evidence>
<dbReference type="GO" id="GO:0005886">
    <property type="term" value="C:plasma membrane"/>
    <property type="evidence" value="ECO:0007669"/>
    <property type="project" value="UniProtKB-SubCell"/>
</dbReference>
<dbReference type="Pfam" id="PF00005">
    <property type="entry name" value="ABC_tran"/>
    <property type="match status" value="1"/>
</dbReference>
<dbReference type="eggNOG" id="COG4604">
    <property type="taxonomic scope" value="Bacteria"/>
</dbReference>
<name>A0A0A3Z7J1_9GAMM</name>
<reference evidence="12 13" key="1">
    <citation type="submission" date="2014-10" db="EMBL/GenBank/DDBJ databases">
        <title>Genome sequence of Erwinia typographi M043b.</title>
        <authorList>
            <person name="Chan K.-G."/>
            <person name="Tan W.-S."/>
        </authorList>
    </citation>
    <scope>NUCLEOTIDE SEQUENCE [LARGE SCALE GENOMIC DNA]</scope>
    <source>
        <strain evidence="12 13">M043b</strain>
    </source>
</reference>
<keyword evidence="7 12" id="KW-0067">ATP-binding</keyword>
<evidence type="ECO:0000259" key="11">
    <source>
        <dbReference type="PROSITE" id="PS50893"/>
    </source>
</evidence>
<dbReference type="RefSeq" id="WP_034889045.1">
    <property type="nucleotide sequence ID" value="NZ_JRUQ01000019.1"/>
</dbReference>
<comment type="similarity">
    <text evidence="2">Belongs to the ABC transporter superfamily. Drug exporter-2 (TC 3.A.1.117) family.</text>
</comment>
<keyword evidence="3" id="KW-0813">Transport</keyword>
<sequence>MIEINGVVKKYQQTTVLDRICETLPEGGLTSIIGANGAGKSTLLSVISRLLTPDAGSVSINGLDVANTPGKRLATELSILRQENHLTSRLTVYDLVGFGRYPWSQGRLTEDDRQHIERALTFLELVPLKDRYLDELSGGQRQRAYVAMVLCQDTKYVLLDEPLNNLDIKHSVAMMKQLRRAADELKKTIVLVIHDINFASAWSDHIIAMKAGKICYRGVPEEIMTAEVIGDIFDTEVSIEQVNNQRIAVYYRQE</sequence>
<dbReference type="PANTHER" id="PTHR42771">
    <property type="entry name" value="IRON(3+)-HYDROXAMATE IMPORT ATP-BINDING PROTEIN FHUC"/>
    <property type="match status" value="1"/>
</dbReference>
<dbReference type="FunFam" id="3.40.50.300:FF:000134">
    <property type="entry name" value="Iron-enterobactin ABC transporter ATP-binding protein"/>
    <property type="match status" value="1"/>
</dbReference>
<dbReference type="STRING" id="371042.NG99_05050"/>
<dbReference type="CDD" id="cd03214">
    <property type="entry name" value="ABC_Iron-Siderophores_B12_Hemin"/>
    <property type="match status" value="1"/>
</dbReference>
<dbReference type="AlphaFoldDB" id="A0A0A3Z7J1"/>
<evidence type="ECO:0000256" key="10">
    <source>
        <dbReference type="ARBA" id="ARBA00023136"/>
    </source>
</evidence>
<comment type="caution">
    <text evidence="12">The sequence shown here is derived from an EMBL/GenBank/DDBJ whole genome shotgun (WGS) entry which is preliminary data.</text>
</comment>
<dbReference type="SUPFAM" id="SSF52540">
    <property type="entry name" value="P-loop containing nucleoside triphosphate hydrolases"/>
    <property type="match status" value="1"/>
</dbReference>
<evidence type="ECO:0000313" key="13">
    <source>
        <dbReference type="Proteomes" id="UP000030351"/>
    </source>
</evidence>
<dbReference type="GO" id="GO:0006826">
    <property type="term" value="P:iron ion transport"/>
    <property type="evidence" value="ECO:0007669"/>
    <property type="project" value="UniProtKB-KW"/>
</dbReference>
<keyword evidence="8" id="KW-0408">Iron</keyword>
<dbReference type="InterPro" id="IPR051535">
    <property type="entry name" value="Siderophore_ABC-ATPase"/>
</dbReference>
<dbReference type="InterPro" id="IPR003439">
    <property type="entry name" value="ABC_transporter-like_ATP-bd"/>
</dbReference>
<comment type="subcellular location">
    <subcellularLocation>
        <location evidence="1">Cell membrane</location>
        <topology evidence="1">Peripheral membrane protein</topology>
    </subcellularLocation>
</comment>
<protein>
    <submittedName>
        <fullName evidence="12">Iron ABC transporter ATP-binding protein</fullName>
    </submittedName>
</protein>
<dbReference type="InterPro" id="IPR003593">
    <property type="entry name" value="AAA+_ATPase"/>
</dbReference>
<dbReference type="EMBL" id="JRUQ01000019">
    <property type="protein sequence ID" value="KGT95012.1"/>
    <property type="molecule type" value="Genomic_DNA"/>
</dbReference>
<evidence type="ECO:0000256" key="2">
    <source>
        <dbReference type="ARBA" id="ARBA00006526"/>
    </source>
</evidence>
<gene>
    <name evidence="12" type="ORF">NG99_05050</name>
</gene>
<accession>A0A0A3Z7J1</accession>
<dbReference type="InterPro" id="IPR027417">
    <property type="entry name" value="P-loop_NTPase"/>
</dbReference>
<dbReference type="SMART" id="SM00382">
    <property type="entry name" value="AAA"/>
    <property type="match status" value="1"/>
</dbReference>
<keyword evidence="6" id="KW-0547">Nucleotide-binding</keyword>
<keyword evidence="10" id="KW-0472">Membrane</keyword>
<evidence type="ECO:0000256" key="1">
    <source>
        <dbReference type="ARBA" id="ARBA00004202"/>
    </source>
</evidence>
<evidence type="ECO:0000256" key="7">
    <source>
        <dbReference type="ARBA" id="ARBA00022840"/>
    </source>
</evidence>
<dbReference type="OrthoDB" id="5292475at2"/>
<dbReference type="PANTHER" id="PTHR42771:SF3">
    <property type="entry name" value="PETROBACTIN IMPORT ATP-BINDING PROTEIN YCLP"/>
    <property type="match status" value="1"/>
</dbReference>
<organism evidence="12 13">
    <name type="scientific">Erwinia typographi</name>
    <dbReference type="NCBI Taxonomy" id="371042"/>
    <lineage>
        <taxon>Bacteria</taxon>
        <taxon>Pseudomonadati</taxon>
        <taxon>Pseudomonadota</taxon>
        <taxon>Gammaproteobacteria</taxon>
        <taxon>Enterobacterales</taxon>
        <taxon>Erwiniaceae</taxon>
        <taxon>Erwinia</taxon>
    </lineage>
</organism>
<keyword evidence="5" id="KW-0410">Iron transport</keyword>
<evidence type="ECO:0000256" key="8">
    <source>
        <dbReference type="ARBA" id="ARBA00023004"/>
    </source>
</evidence>
<keyword evidence="13" id="KW-1185">Reference proteome</keyword>
<feature type="domain" description="ABC transporter" evidence="11">
    <location>
        <begin position="2"/>
        <end position="236"/>
    </location>
</feature>
<dbReference type="GO" id="GO:0016887">
    <property type="term" value="F:ATP hydrolysis activity"/>
    <property type="evidence" value="ECO:0007669"/>
    <property type="project" value="InterPro"/>
</dbReference>